<reference evidence="18 19" key="1">
    <citation type="submission" date="2018-06" db="EMBL/GenBank/DDBJ databases">
        <title>Genomic Encyclopedia of Type Strains, Phase I: the one thousand microbial genomes (KMG-I) project.</title>
        <authorList>
            <person name="Kyrpides N."/>
        </authorList>
    </citation>
    <scope>NUCLEOTIDE SEQUENCE [LARGE SCALE GENOMIC DNA]</scope>
    <source>
        <strain evidence="18 19">DSM 19573</strain>
    </source>
</reference>
<feature type="binding site" evidence="15">
    <location>
        <position position="318"/>
    </location>
    <ligand>
        <name>Mg(2+)</name>
        <dbReference type="ChEBI" id="CHEBI:18420"/>
        <label>1</label>
    </ligand>
</feature>
<dbReference type="PROSITE" id="PS50975">
    <property type="entry name" value="ATP_GRASP"/>
    <property type="match status" value="1"/>
</dbReference>
<feature type="binding site" evidence="15">
    <location>
        <position position="320"/>
    </location>
    <ligand>
        <name>Mg(2+)</name>
        <dbReference type="ChEBI" id="CHEBI:18420"/>
        <label>2</label>
    </ligand>
</feature>
<dbReference type="GO" id="GO:0005829">
    <property type="term" value="C:cytosol"/>
    <property type="evidence" value="ECO:0007669"/>
    <property type="project" value="TreeGrafter"/>
</dbReference>
<accession>A0A318XLW7</accession>
<dbReference type="EC" id="6.3.2.4" evidence="12"/>
<feature type="domain" description="ATP-grasp" evidence="17">
    <location>
        <begin position="151"/>
        <end position="351"/>
    </location>
</feature>
<evidence type="ECO:0000256" key="9">
    <source>
        <dbReference type="ARBA" id="ARBA00022984"/>
    </source>
</evidence>
<dbReference type="Pfam" id="PF01820">
    <property type="entry name" value="Dala_Dala_lig_N"/>
    <property type="match status" value="1"/>
</dbReference>
<dbReference type="GO" id="GO:0008716">
    <property type="term" value="F:D-alanine-D-alanine ligase activity"/>
    <property type="evidence" value="ECO:0007669"/>
    <property type="project" value="UniProtKB-UniRule"/>
</dbReference>
<evidence type="ECO:0000256" key="16">
    <source>
        <dbReference type="PROSITE-ProRule" id="PRU00409"/>
    </source>
</evidence>
<proteinExistence type="inferred from homology"/>
<comment type="similarity">
    <text evidence="2 12">Belongs to the D-alanine--D-alanine ligase family.</text>
</comment>
<dbReference type="AlphaFoldDB" id="A0A318XLW7"/>
<feature type="active site" evidence="13">
    <location>
        <position position="195"/>
    </location>
</feature>
<keyword evidence="4 15" id="KW-0479">Metal-binding</keyword>
<evidence type="ECO:0000256" key="8">
    <source>
        <dbReference type="ARBA" id="ARBA00022960"/>
    </source>
</evidence>
<dbReference type="InterPro" id="IPR011127">
    <property type="entry name" value="Dala_Dala_lig_N"/>
</dbReference>
<comment type="catalytic activity">
    <reaction evidence="12">
        <text>2 D-alanine + ATP = D-alanyl-D-alanine + ADP + phosphate + H(+)</text>
        <dbReference type="Rhea" id="RHEA:11224"/>
        <dbReference type="ChEBI" id="CHEBI:15378"/>
        <dbReference type="ChEBI" id="CHEBI:30616"/>
        <dbReference type="ChEBI" id="CHEBI:43474"/>
        <dbReference type="ChEBI" id="CHEBI:57416"/>
        <dbReference type="ChEBI" id="CHEBI:57822"/>
        <dbReference type="ChEBI" id="CHEBI:456216"/>
        <dbReference type="EC" id="6.3.2.4"/>
    </reaction>
</comment>
<keyword evidence="8 12" id="KW-0133">Cell shape</keyword>
<evidence type="ECO:0000256" key="10">
    <source>
        <dbReference type="ARBA" id="ARBA00023211"/>
    </source>
</evidence>
<dbReference type="InterPro" id="IPR005905">
    <property type="entry name" value="D_ala_D_ala"/>
</dbReference>
<dbReference type="InterPro" id="IPR011761">
    <property type="entry name" value="ATP-grasp"/>
</dbReference>
<evidence type="ECO:0000256" key="7">
    <source>
        <dbReference type="ARBA" id="ARBA00022842"/>
    </source>
</evidence>
<protein>
    <recommendedName>
        <fullName evidence="12">D-alanine--D-alanine ligase</fullName>
        <ecNumber evidence="12">6.3.2.4</ecNumber>
    </recommendedName>
    <alternativeName>
        <fullName evidence="12">D-Ala-D-Ala ligase</fullName>
    </alternativeName>
    <alternativeName>
        <fullName evidence="12">D-alanylalanine synthetase</fullName>
    </alternativeName>
</protein>
<dbReference type="InterPro" id="IPR000291">
    <property type="entry name" value="D-Ala_lig_Van_CS"/>
</dbReference>
<keyword evidence="9 12" id="KW-0573">Peptidoglycan synthesis</keyword>
<dbReference type="Gene3D" id="3.40.50.20">
    <property type="match status" value="1"/>
</dbReference>
<evidence type="ECO:0000259" key="17">
    <source>
        <dbReference type="PROSITE" id="PS50975"/>
    </source>
</evidence>
<dbReference type="GO" id="GO:0009252">
    <property type="term" value="P:peptidoglycan biosynthetic process"/>
    <property type="evidence" value="ECO:0007669"/>
    <property type="project" value="UniProtKB-UniRule"/>
</dbReference>
<evidence type="ECO:0000313" key="19">
    <source>
        <dbReference type="Proteomes" id="UP000248132"/>
    </source>
</evidence>
<feature type="binding site" evidence="14">
    <location>
        <begin position="317"/>
        <end position="318"/>
    </location>
    <ligand>
        <name>ATP</name>
        <dbReference type="ChEBI" id="CHEBI:30616"/>
    </ligand>
</feature>
<evidence type="ECO:0000256" key="2">
    <source>
        <dbReference type="ARBA" id="ARBA00010871"/>
    </source>
</evidence>
<dbReference type="InterPro" id="IPR011095">
    <property type="entry name" value="Dala_Dala_lig_C"/>
</dbReference>
<feature type="binding site" evidence="14">
    <location>
        <position position="147"/>
    </location>
    <ligand>
        <name>ATP</name>
        <dbReference type="ChEBI" id="CHEBI:30616"/>
    </ligand>
</feature>
<evidence type="ECO:0000256" key="15">
    <source>
        <dbReference type="PIRSR" id="PIRSR039102-3"/>
    </source>
</evidence>
<dbReference type="Proteomes" id="UP000248132">
    <property type="component" value="Unassembled WGS sequence"/>
</dbReference>
<comment type="subcellular location">
    <subcellularLocation>
        <location evidence="12">Cytoplasm</location>
    </subcellularLocation>
</comment>
<comment type="function">
    <text evidence="12">Cell wall formation.</text>
</comment>
<dbReference type="FunFam" id="3.30.470.20:FF:000008">
    <property type="entry name" value="D-alanine--D-alanine ligase"/>
    <property type="match status" value="1"/>
</dbReference>
<evidence type="ECO:0000256" key="13">
    <source>
        <dbReference type="PIRSR" id="PIRSR039102-1"/>
    </source>
</evidence>
<dbReference type="PANTHER" id="PTHR23132:SF25">
    <property type="entry name" value="D-ALANINE--D-ALANINE LIGASE A"/>
    <property type="match status" value="1"/>
</dbReference>
<dbReference type="PROSITE" id="PS00844">
    <property type="entry name" value="DALA_DALA_LIGASE_2"/>
    <property type="match status" value="1"/>
</dbReference>
<dbReference type="PROSITE" id="PS00843">
    <property type="entry name" value="DALA_DALA_LIGASE_1"/>
    <property type="match status" value="1"/>
</dbReference>
<dbReference type="GO" id="GO:0071555">
    <property type="term" value="P:cell wall organization"/>
    <property type="evidence" value="ECO:0007669"/>
    <property type="project" value="UniProtKB-KW"/>
</dbReference>
<evidence type="ECO:0000256" key="5">
    <source>
        <dbReference type="ARBA" id="ARBA00022741"/>
    </source>
</evidence>
<dbReference type="HAMAP" id="MF_00047">
    <property type="entry name" value="Dala_Dala_lig"/>
    <property type="match status" value="1"/>
</dbReference>
<keyword evidence="19" id="KW-1185">Reference proteome</keyword>
<dbReference type="Pfam" id="PF07478">
    <property type="entry name" value="Dala_Dala_lig_C"/>
    <property type="match status" value="1"/>
</dbReference>
<evidence type="ECO:0000256" key="1">
    <source>
        <dbReference type="ARBA" id="ARBA00001936"/>
    </source>
</evidence>
<dbReference type="GO" id="GO:0005524">
    <property type="term" value="F:ATP binding"/>
    <property type="evidence" value="ECO:0007669"/>
    <property type="project" value="UniProtKB-UniRule"/>
</dbReference>
<dbReference type="Gene3D" id="3.30.470.20">
    <property type="entry name" value="ATP-grasp fold, B domain"/>
    <property type="match status" value="1"/>
</dbReference>
<keyword evidence="3 12" id="KW-0436">Ligase</keyword>
<evidence type="ECO:0000256" key="14">
    <source>
        <dbReference type="PIRSR" id="PIRSR039102-2"/>
    </source>
</evidence>
<dbReference type="SUPFAM" id="SSF56059">
    <property type="entry name" value="Glutathione synthetase ATP-binding domain-like"/>
    <property type="match status" value="1"/>
</dbReference>
<keyword evidence="10 15" id="KW-0464">Manganese</keyword>
<keyword evidence="5 14" id="KW-0547">Nucleotide-binding</keyword>
<name>A0A318XLW7_9FIRM</name>
<dbReference type="NCBIfam" id="TIGR01205">
    <property type="entry name" value="D_ala_D_alaTIGR"/>
    <property type="match status" value="1"/>
</dbReference>
<comment type="caution">
    <text evidence="18">The sequence shown here is derived from an EMBL/GenBank/DDBJ whole genome shotgun (WGS) entry which is preliminary data.</text>
</comment>
<feature type="binding site" evidence="14">
    <location>
        <begin position="187"/>
        <end position="189"/>
    </location>
    <ligand>
        <name>ATP</name>
        <dbReference type="ChEBI" id="CHEBI:30616"/>
    </ligand>
</feature>
<dbReference type="GO" id="GO:0046872">
    <property type="term" value="F:metal ion binding"/>
    <property type="evidence" value="ECO:0007669"/>
    <property type="project" value="UniProtKB-KW"/>
</dbReference>
<comment type="cofactor">
    <cofactor evidence="15">
        <name>Mg(2+)</name>
        <dbReference type="ChEBI" id="CHEBI:18420"/>
    </cofactor>
    <cofactor evidence="15">
        <name>Mn(2+)</name>
        <dbReference type="ChEBI" id="CHEBI:29035"/>
    </cofactor>
    <text evidence="15">Binds 2 magnesium or manganese ions per subunit.</text>
</comment>
<evidence type="ECO:0000256" key="4">
    <source>
        <dbReference type="ARBA" id="ARBA00022723"/>
    </source>
</evidence>
<evidence type="ECO:0000256" key="3">
    <source>
        <dbReference type="ARBA" id="ARBA00022598"/>
    </source>
</evidence>
<keyword evidence="11 12" id="KW-0961">Cell wall biogenesis/degradation</keyword>
<keyword evidence="12" id="KW-0963">Cytoplasm</keyword>
<dbReference type="Gene3D" id="3.30.1490.20">
    <property type="entry name" value="ATP-grasp fold, A domain"/>
    <property type="match status" value="1"/>
</dbReference>
<evidence type="ECO:0000256" key="11">
    <source>
        <dbReference type="ARBA" id="ARBA00023316"/>
    </source>
</evidence>
<organism evidence="18 19">
    <name type="scientific">Ruminiclostridium sufflavum DSM 19573</name>
    <dbReference type="NCBI Taxonomy" id="1121337"/>
    <lineage>
        <taxon>Bacteria</taxon>
        <taxon>Bacillati</taxon>
        <taxon>Bacillota</taxon>
        <taxon>Clostridia</taxon>
        <taxon>Eubacteriales</taxon>
        <taxon>Oscillospiraceae</taxon>
        <taxon>Ruminiclostridium</taxon>
    </lineage>
</organism>
<feature type="binding site" evidence="14">
    <location>
        <begin position="195"/>
        <end position="196"/>
    </location>
    <ligand>
        <name>ATP</name>
        <dbReference type="ChEBI" id="CHEBI:30616"/>
    </ligand>
</feature>
<comment type="cofactor">
    <cofactor evidence="1">
        <name>Mn(2+)</name>
        <dbReference type="ChEBI" id="CHEBI:29035"/>
    </cofactor>
</comment>
<dbReference type="PANTHER" id="PTHR23132">
    <property type="entry name" value="D-ALANINE--D-ALANINE LIGASE"/>
    <property type="match status" value="1"/>
</dbReference>
<dbReference type="UniPathway" id="UPA00219"/>
<feature type="binding site" evidence="15">
    <location>
        <position position="305"/>
    </location>
    <ligand>
        <name>Mg(2+)</name>
        <dbReference type="ChEBI" id="CHEBI:18420"/>
        <label>1</label>
    </ligand>
</feature>
<comment type="pathway">
    <text evidence="12">Cell wall biogenesis; peptidoglycan biosynthesis.</text>
</comment>
<sequence length="354" mass="39292">MRERGGEMEKKKIAVIFGGNSTEYAVSLQSAFSILENLNKDKYDVIPVGITRKGDWYRYTGAFGHISDNTWLEDSARLVPVAVSQNCSVKGIIEFYKDKSKITKIDFAFPVLHGKNGEDGRVQGLFELAGIQVIGCNTLSSALCMDKDRAHKLVHSEGIAVPQSVLLRHPVKSSPAALTGHLAYPLFIKPVRAGSSFGITKVYREEELQEAVNLAFEHDDEVIAEENIDGFEVGCAVLGNNTLIVGRVDEIELKDGFFDYSEKYTLKSSRIYMPARIDAACERRIQETAKVIYRLLGCSGFARVDMFLTPAGNIVFNEVNTIPGFTIHSRYPNMMKGIGMSFADILDRLIGLYL</sequence>
<keyword evidence="7 15" id="KW-0460">Magnesium</keyword>
<feature type="binding site" evidence="14">
    <location>
        <begin position="225"/>
        <end position="232"/>
    </location>
    <ligand>
        <name>ATP</name>
        <dbReference type="ChEBI" id="CHEBI:30616"/>
    </ligand>
</feature>
<dbReference type="InterPro" id="IPR013815">
    <property type="entry name" value="ATP_grasp_subdomain_1"/>
</dbReference>
<dbReference type="NCBIfam" id="NF000091">
    <property type="entry name" value="D_ala_D_ser_VanG"/>
    <property type="match status" value="1"/>
</dbReference>
<evidence type="ECO:0000256" key="12">
    <source>
        <dbReference type="HAMAP-Rule" id="MF_00047"/>
    </source>
</evidence>
<evidence type="ECO:0000313" key="18">
    <source>
        <dbReference type="EMBL" id="PYG87626.1"/>
    </source>
</evidence>
<gene>
    <name evidence="12" type="primary">ddl</name>
    <name evidence="18" type="ORF">LY28_01998</name>
</gene>
<feature type="active site" evidence="13">
    <location>
        <position position="23"/>
    </location>
</feature>
<dbReference type="NCBIfam" id="NF002528">
    <property type="entry name" value="PRK01966.1-4"/>
    <property type="match status" value="1"/>
</dbReference>
<feature type="binding site" evidence="15">
    <location>
        <position position="318"/>
    </location>
    <ligand>
        <name>Mg(2+)</name>
        <dbReference type="ChEBI" id="CHEBI:18420"/>
        <label>2</label>
    </ligand>
</feature>
<dbReference type="GO" id="GO:0008360">
    <property type="term" value="P:regulation of cell shape"/>
    <property type="evidence" value="ECO:0007669"/>
    <property type="project" value="UniProtKB-KW"/>
</dbReference>
<dbReference type="EMBL" id="QKMR01000010">
    <property type="protein sequence ID" value="PYG87626.1"/>
    <property type="molecule type" value="Genomic_DNA"/>
</dbReference>
<dbReference type="PIRSF" id="PIRSF039102">
    <property type="entry name" value="Ddl/VanB"/>
    <property type="match status" value="1"/>
</dbReference>
<dbReference type="InterPro" id="IPR016185">
    <property type="entry name" value="PreATP-grasp_dom_sf"/>
</dbReference>
<evidence type="ECO:0000256" key="6">
    <source>
        <dbReference type="ARBA" id="ARBA00022840"/>
    </source>
</evidence>
<keyword evidence="6 16" id="KW-0067">ATP-binding</keyword>
<dbReference type="SUPFAM" id="SSF52440">
    <property type="entry name" value="PreATP-grasp domain"/>
    <property type="match status" value="1"/>
</dbReference>
<feature type="active site" evidence="13">
    <location>
        <position position="329"/>
    </location>
</feature>